<dbReference type="EMBL" id="LR797369">
    <property type="protein sequence ID" value="CAB4211129.1"/>
    <property type="molecule type" value="Genomic_DNA"/>
</dbReference>
<evidence type="ECO:0000313" key="4">
    <source>
        <dbReference type="EMBL" id="CAB4190778.1"/>
    </source>
</evidence>
<name>A0A6J7XD13_9CAUD</name>
<dbReference type="EMBL" id="LR798378">
    <property type="protein sequence ID" value="CAB5227659.1"/>
    <property type="molecule type" value="Genomic_DNA"/>
</dbReference>
<organism evidence="7">
    <name type="scientific">uncultured Caudovirales phage</name>
    <dbReference type="NCBI Taxonomy" id="2100421"/>
    <lineage>
        <taxon>Viruses</taxon>
        <taxon>Duplodnaviria</taxon>
        <taxon>Heunggongvirae</taxon>
        <taxon>Uroviricota</taxon>
        <taxon>Caudoviricetes</taxon>
        <taxon>Peduoviridae</taxon>
        <taxon>Maltschvirus</taxon>
        <taxon>Maltschvirus maltsch</taxon>
    </lineage>
</organism>
<dbReference type="EMBL" id="LR797518">
    <property type="protein sequence ID" value="CAB4222476.1"/>
    <property type="molecule type" value="Genomic_DNA"/>
</dbReference>
<evidence type="ECO:0000313" key="1">
    <source>
        <dbReference type="EMBL" id="CAB4170288.1"/>
    </source>
</evidence>
<dbReference type="Pfam" id="PF19782">
    <property type="entry name" value="DUF6267"/>
    <property type="match status" value="1"/>
</dbReference>
<evidence type="ECO:0000313" key="6">
    <source>
        <dbReference type="EMBL" id="CAB4222476.1"/>
    </source>
</evidence>
<evidence type="ECO:0000313" key="2">
    <source>
        <dbReference type="EMBL" id="CAB4176982.1"/>
    </source>
</evidence>
<dbReference type="EMBL" id="LR797021">
    <property type="protein sequence ID" value="CAB4182141.1"/>
    <property type="molecule type" value="Genomic_DNA"/>
</dbReference>
<sequence>MINLQTFLNEDKEGKNLHLEHLQDEVLNGGVKGTRGAIYFLTALRDMLAGHATEARVNLTTKWDGAPAIFAGINPANGKFFIGTKGVFAKNAKLNYTDADIDANHPGEGLNKKLKIALRYLRELGITGVIQGDMMFAKEDLKDQTIDGVEYVIFQPNTVVYAVPANSNLANQMRAAQMGIVWHTTYVGPALEDMKASFGVDIGHLRQTKNVWFRDASFVDATGTATFTASETAALNSILTSAGNLFRTISARTLNEIATNDTYKVQIKTWNNSKVREGQAITNTAAHVKGLILSIEEKLNKSIAEAKKADTRTNREREKGIVLGWYKANKDELKKIFDLQNLLIDAKLMIVRKLEKVQSVVGTFKRTDNGYSVTTPEGFVAVDRLKGNAVKLIDQLEFAFNNFTAAKNWSK</sequence>
<dbReference type="EMBL" id="LR797157">
    <property type="protein sequence ID" value="CAB4190778.1"/>
    <property type="molecule type" value="Genomic_DNA"/>
</dbReference>
<evidence type="ECO:0000313" key="3">
    <source>
        <dbReference type="EMBL" id="CAB4182141.1"/>
    </source>
</evidence>
<protein>
    <submittedName>
        <fullName evidence="7">Uncharacterized protein</fullName>
    </submittedName>
</protein>
<gene>
    <name evidence="3" type="ORF">UFOVP1065_151</name>
    <name evidence="4" type="ORF">UFOVP1198_120</name>
    <name evidence="5" type="ORF">UFOVP1418_112</name>
    <name evidence="7" type="ORF">UFOVP1524_38</name>
    <name evidence="6" type="ORF">UFOVP1651_38</name>
    <name evidence="1" type="ORF">UFOVP908_16</name>
    <name evidence="2" type="ORF">UFOVP990_120</name>
</gene>
<dbReference type="EMBL" id="LR796945">
    <property type="protein sequence ID" value="CAB4176982.1"/>
    <property type="molecule type" value="Genomic_DNA"/>
</dbReference>
<evidence type="ECO:0000313" key="5">
    <source>
        <dbReference type="EMBL" id="CAB4211129.1"/>
    </source>
</evidence>
<dbReference type="InterPro" id="IPR046234">
    <property type="entry name" value="DUF6267"/>
</dbReference>
<accession>A0A6J7XD13</accession>
<proteinExistence type="predicted"/>
<reference evidence="7" key="1">
    <citation type="submission" date="2020-05" db="EMBL/GenBank/DDBJ databases">
        <authorList>
            <person name="Chiriac C."/>
            <person name="Salcher M."/>
            <person name="Ghai R."/>
            <person name="Kavagutti S V."/>
        </authorList>
    </citation>
    <scope>NUCLEOTIDE SEQUENCE</scope>
</reference>
<dbReference type="EMBL" id="LR796860">
    <property type="protein sequence ID" value="CAB4170288.1"/>
    <property type="molecule type" value="Genomic_DNA"/>
</dbReference>
<evidence type="ECO:0000313" key="7">
    <source>
        <dbReference type="EMBL" id="CAB5227659.1"/>
    </source>
</evidence>